<organism evidence="1">
    <name type="scientific">Salmonella enterica subsp. arizonae serovar 18:z4,z23:- str. CVM N26626</name>
    <dbReference type="NCBI Taxonomy" id="1395119"/>
    <lineage>
        <taxon>Bacteria</taxon>
        <taxon>Pseudomonadati</taxon>
        <taxon>Pseudomonadota</taxon>
        <taxon>Gammaproteobacteria</taxon>
        <taxon>Enterobacterales</taxon>
        <taxon>Enterobacteriaceae</taxon>
        <taxon>Salmonella</taxon>
    </lineage>
</organism>
<gene>
    <name evidence="1" type="ORF">P298_02390</name>
</gene>
<dbReference type="EMBL" id="AWRC01000046">
    <property type="protein sequence ID" value="OLV94993.1"/>
    <property type="molecule type" value="Genomic_DNA"/>
</dbReference>
<accession>A0A3S5YFR0</accession>
<protein>
    <submittedName>
        <fullName evidence="1">Uncharacterized protein</fullName>
    </submittedName>
</protein>
<comment type="caution">
    <text evidence="1">The sequence shown here is derived from an EMBL/GenBank/DDBJ whole genome shotgun (WGS) entry which is preliminary data.</text>
</comment>
<evidence type="ECO:0000313" key="1">
    <source>
        <dbReference type="EMBL" id="OLV94993.1"/>
    </source>
</evidence>
<dbReference type="AlphaFoldDB" id="A0A3S5YFR0"/>
<reference evidence="1" key="1">
    <citation type="submission" date="2013-09" db="EMBL/GenBank/DDBJ databases">
        <title>Salmonella enterica subsp. IIIa serovar 18:z4:z23:-.</title>
        <authorList>
            <person name="Chen Y."/>
            <person name="Li C."/>
            <person name="Mcdermott P."/>
            <person name="Zhao S."/>
        </authorList>
    </citation>
    <scope>NUCLEOTIDE SEQUENCE [LARGE SCALE GENOMIC DNA]</scope>
    <source>
        <strain evidence="1">N26626</strain>
    </source>
</reference>
<sequence length="34" mass="4017">MQQKKWHNGDVSRIEIKSKTILIISHRNGLRDTI</sequence>
<name>A0A3S5YFR0_SALER</name>
<dbReference type="Proteomes" id="UP000868500">
    <property type="component" value="Unassembled WGS sequence"/>
</dbReference>
<proteinExistence type="predicted"/>